<dbReference type="EMBL" id="JAWRCO010000001">
    <property type="protein sequence ID" value="MDW6003267.1"/>
    <property type="molecule type" value="Genomic_DNA"/>
</dbReference>
<dbReference type="EMBL" id="FXXI01000001">
    <property type="protein sequence ID" value="SMR99945.1"/>
    <property type="molecule type" value="Genomic_DNA"/>
</dbReference>
<protein>
    <recommendedName>
        <fullName evidence="6">SxtJ</fullName>
    </recommendedName>
</protein>
<gene>
    <name evidence="2" type="ORF">SBX37_10450</name>
    <name evidence="3" type="ORF">VIM7927_01183</name>
</gene>
<name>A0A1Y6IQN4_9VIBR</name>
<keyword evidence="1" id="KW-0812">Transmembrane</keyword>
<evidence type="ECO:0000313" key="3">
    <source>
        <dbReference type="EMBL" id="SMR99945.1"/>
    </source>
</evidence>
<dbReference type="OrthoDB" id="5880337at2"/>
<feature type="transmembrane region" description="Helical" evidence="1">
    <location>
        <begin position="12"/>
        <end position="32"/>
    </location>
</feature>
<feature type="transmembrane region" description="Helical" evidence="1">
    <location>
        <begin position="38"/>
        <end position="57"/>
    </location>
</feature>
<keyword evidence="1" id="KW-1133">Transmembrane helix</keyword>
<accession>A0A1Y6IQN4</accession>
<evidence type="ECO:0000313" key="5">
    <source>
        <dbReference type="Proteomes" id="UP001283366"/>
    </source>
</evidence>
<dbReference type="Proteomes" id="UP001283366">
    <property type="component" value="Unassembled WGS sequence"/>
</dbReference>
<organism evidence="3 4">
    <name type="scientific">Vibrio mangrovi</name>
    <dbReference type="NCBI Taxonomy" id="474394"/>
    <lineage>
        <taxon>Bacteria</taxon>
        <taxon>Pseudomonadati</taxon>
        <taxon>Pseudomonadota</taxon>
        <taxon>Gammaproteobacteria</taxon>
        <taxon>Vibrionales</taxon>
        <taxon>Vibrionaceae</taxon>
        <taxon>Vibrio</taxon>
    </lineage>
</organism>
<proteinExistence type="predicted"/>
<evidence type="ECO:0008006" key="6">
    <source>
        <dbReference type="Google" id="ProtNLM"/>
    </source>
</evidence>
<dbReference type="Proteomes" id="UP000196125">
    <property type="component" value="Unassembled WGS sequence"/>
</dbReference>
<evidence type="ECO:0000313" key="2">
    <source>
        <dbReference type="EMBL" id="MDW6003267.1"/>
    </source>
</evidence>
<feature type="transmembrane region" description="Helical" evidence="1">
    <location>
        <begin position="77"/>
        <end position="96"/>
    </location>
</feature>
<keyword evidence="5" id="KW-1185">Reference proteome</keyword>
<reference evidence="3 4" key="1">
    <citation type="submission" date="2017-05" db="EMBL/GenBank/DDBJ databases">
        <authorList>
            <person name="Song R."/>
            <person name="Chenine A.L."/>
            <person name="Ruprecht R.M."/>
        </authorList>
    </citation>
    <scope>NUCLEOTIDE SEQUENCE [LARGE SCALE GENOMIC DNA]</scope>
    <source>
        <strain evidence="3 4">CECT 7927</strain>
    </source>
</reference>
<sequence length="130" mass="15085">MEEIVTETYKQIRTRLFALSCGLLILSVVMSLSKETLWIWSVPFAVIIFLYAVIAPLKLTVVVRMMDKLHIQIGKGLFWILFFIFITPLSWLLRLIRPGLIPLKIDDRAPSYWTTSEKDAVTPDDLKKQF</sequence>
<evidence type="ECO:0000313" key="4">
    <source>
        <dbReference type="Proteomes" id="UP000196125"/>
    </source>
</evidence>
<keyword evidence="1" id="KW-0472">Membrane</keyword>
<dbReference type="RefSeq" id="WP_087479929.1">
    <property type="nucleotide sequence ID" value="NZ_AP024883.1"/>
</dbReference>
<reference evidence="2 5" key="2">
    <citation type="submission" date="2023-11" db="EMBL/GenBank/DDBJ databases">
        <title>Plant-associative lifestyle of Vibrio porteresiae and its evolutionary dynamics.</title>
        <authorList>
            <person name="Rameshkumar N."/>
            <person name="Kirti K."/>
        </authorList>
    </citation>
    <scope>NUCLEOTIDE SEQUENCE [LARGE SCALE GENOMIC DNA]</scope>
    <source>
        <strain evidence="2 5">MSSRF38</strain>
    </source>
</reference>
<dbReference type="AlphaFoldDB" id="A0A1Y6IQN4"/>
<evidence type="ECO:0000256" key="1">
    <source>
        <dbReference type="SAM" id="Phobius"/>
    </source>
</evidence>